<dbReference type="PROSITE" id="PS00160">
    <property type="entry name" value="ALDOLASE_KDPG_KHG_2"/>
    <property type="match status" value="1"/>
</dbReference>
<comment type="pathway">
    <text evidence="2">Carbohydrate acid metabolism; 2-dehydro-3-deoxy-D-gluconate degradation; D-glyceraldehyde 3-phosphate and pyruvate from 2-dehydro-3-deoxy-D-gluconate: step 2/2.</text>
</comment>
<dbReference type="CDD" id="cd00452">
    <property type="entry name" value="KDPG_aldolase"/>
    <property type="match status" value="1"/>
</dbReference>
<dbReference type="EMBL" id="QURL01000001">
    <property type="protein sequence ID" value="RFC66299.1"/>
    <property type="molecule type" value="Genomic_DNA"/>
</dbReference>
<dbReference type="PROSITE" id="PS00159">
    <property type="entry name" value="ALDOLASE_KDPG_KHG_1"/>
    <property type="match status" value="1"/>
</dbReference>
<dbReference type="NCBIfam" id="NF004325">
    <property type="entry name" value="PRK05718.1"/>
    <property type="match status" value="1"/>
</dbReference>
<dbReference type="NCBIfam" id="NF004673">
    <property type="entry name" value="PRK06015.1"/>
    <property type="match status" value="1"/>
</dbReference>
<evidence type="ECO:0000256" key="1">
    <source>
        <dbReference type="ARBA" id="ARBA00000654"/>
    </source>
</evidence>
<dbReference type="GO" id="GO:0008675">
    <property type="term" value="F:2-dehydro-3-deoxy-phosphogluconate aldolase activity"/>
    <property type="evidence" value="ECO:0007669"/>
    <property type="project" value="UniProtKB-EC"/>
</dbReference>
<evidence type="ECO:0000256" key="7">
    <source>
        <dbReference type="ARBA" id="ARBA00023270"/>
    </source>
</evidence>
<name>A0A371XAQ8_9HYPH</name>
<dbReference type="EC" id="4.1.2.14" evidence="5"/>
<dbReference type="PANTHER" id="PTHR30246:SF1">
    <property type="entry name" value="2-DEHYDRO-3-DEOXY-6-PHOSPHOGALACTONATE ALDOLASE-RELATED"/>
    <property type="match status" value="1"/>
</dbReference>
<dbReference type="RefSeq" id="WP_116681550.1">
    <property type="nucleotide sequence ID" value="NZ_QURL01000001.1"/>
</dbReference>
<comment type="similarity">
    <text evidence="3">Belongs to the KHG/KDPG aldolase family.</text>
</comment>
<evidence type="ECO:0000256" key="6">
    <source>
        <dbReference type="ARBA" id="ARBA00023239"/>
    </source>
</evidence>
<organism evidence="9 10">
    <name type="scientific">Fulvimarina endophytica</name>
    <dbReference type="NCBI Taxonomy" id="2293836"/>
    <lineage>
        <taxon>Bacteria</taxon>
        <taxon>Pseudomonadati</taxon>
        <taxon>Pseudomonadota</taxon>
        <taxon>Alphaproteobacteria</taxon>
        <taxon>Hyphomicrobiales</taxon>
        <taxon>Aurantimonadaceae</taxon>
        <taxon>Fulvimarina</taxon>
    </lineage>
</organism>
<evidence type="ECO:0000256" key="2">
    <source>
        <dbReference type="ARBA" id="ARBA00004736"/>
    </source>
</evidence>
<accession>A0A371XAQ8</accession>
<protein>
    <recommendedName>
        <fullName evidence="5">2-dehydro-3-deoxy-phosphogluconate aldolase</fullName>
        <ecNumber evidence="5">4.1.2.14</ecNumber>
    </recommendedName>
</protein>
<reference evidence="9 10" key="1">
    <citation type="submission" date="2018-08" db="EMBL/GenBank/DDBJ databases">
        <title>Fulvimarina sp. 85, whole genome shotgun sequence.</title>
        <authorList>
            <person name="Tuo L."/>
        </authorList>
    </citation>
    <scope>NUCLEOTIDE SEQUENCE [LARGE SCALE GENOMIC DNA]</scope>
    <source>
        <strain evidence="9 10">85</strain>
    </source>
</reference>
<evidence type="ECO:0000256" key="4">
    <source>
        <dbReference type="ARBA" id="ARBA00011233"/>
    </source>
</evidence>
<dbReference type="OrthoDB" id="9805177at2"/>
<comment type="caution">
    <text evidence="9">The sequence shown here is derived from an EMBL/GenBank/DDBJ whole genome shotgun (WGS) entry which is preliminary data.</text>
</comment>
<dbReference type="InterPro" id="IPR031338">
    <property type="entry name" value="KDPG/KHG_AS_2"/>
</dbReference>
<dbReference type="SUPFAM" id="SSF51569">
    <property type="entry name" value="Aldolase"/>
    <property type="match status" value="1"/>
</dbReference>
<dbReference type="Proteomes" id="UP000264310">
    <property type="component" value="Unassembled WGS sequence"/>
</dbReference>
<dbReference type="AlphaFoldDB" id="A0A371XAQ8"/>
<proteinExistence type="inferred from homology"/>
<dbReference type="NCBIfam" id="TIGR01182">
    <property type="entry name" value="eda"/>
    <property type="match status" value="1"/>
</dbReference>
<evidence type="ECO:0000313" key="9">
    <source>
        <dbReference type="EMBL" id="RFC66299.1"/>
    </source>
</evidence>
<dbReference type="InterPro" id="IPR013785">
    <property type="entry name" value="Aldolase_TIM"/>
</dbReference>
<sequence length="211" mass="21732">MQSTDRLLPILTGQPVIPVVAVESAEEGVSLARALAAGGLPAIEVTLRTPAALDAIAAIVAEVPEAICGAGTILNPSQYEAAVKAGSKFIVSPGATVELLDAAQESEVPFLPGSATPSELLAMMQEGYEVLKFFPAEQSGGLAYLKSLAPVFQSLKFCPTGGVSPDNAKDYLSLPNVVCVGGSWVAPKALIKDGRWDEITALASEAARLKG</sequence>
<comment type="catalytic activity">
    <reaction evidence="1">
        <text>2-dehydro-3-deoxy-6-phospho-D-gluconate = D-glyceraldehyde 3-phosphate + pyruvate</text>
        <dbReference type="Rhea" id="RHEA:17089"/>
        <dbReference type="ChEBI" id="CHEBI:15361"/>
        <dbReference type="ChEBI" id="CHEBI:57569"/>
        <dbReference type="ChEBI" id="CHEBI:59776"/>
        <dbReference type="EC" id="4.1.2.14"/>
    </reaction>
</comment>
<dbReference type="InterPro" id="IPR000887">
    <property type="entry name" value="Aldlse_KDPG_KHG"/>
</dbReference>
<evidence type="ECO:0000256" key="8">
    <source>
        <dbReference type="ARBA" id="ARBA00023277"/>
    </source>
</evidence>
<evidence type="ECO:0000256" key="5">
    <source>
        <dbReference type="ARBA" id="ARBA00013063"/>
    </source>
</evidence>
<dbReference type="Pfam" id="PF01081">
    <property type="entry name" value="Aldolase"/>
    <property type="match status" value="1"/>
</dbReference>
<keyword evidence="8" id="KW-0119">Carbohydrate metabolism</keyword>
<dbReference type="InterPro" id="IPR031337">
    <property type="entry name" value="KDPG/KHG_AS_1"/>
</dbReference>
<gene>
    <name evidence="9" type="ORF">DYI37_02280</name>
</gene>
<keyword evidence="7" id="KW-0704">Schiff base</keyword>
<comment type="subunit">
    <text evidence="4">Homotrimer.</text>
</comment>
<evidence type="ECO:0000313" key="10">
    <source>
        <dbReference type="Proteomes" id="UP000264310"/>
    </source>
</evidence>
<dbReference type="Gene3D" id="3.20.20.70">
    <property type="entry name" value="Aldolase class I"/>
    <property type="match status" value="1"/>
</dbReference>
<keyword evidence="6" id="KW-0456">Lyase</keyword>
<keyword evidence="10" id="KW-1185">Reference proteome</keyword>
<dbReference type="PANTHER" id="PTHR30246">
    <property type="entry name" value="2-KETO-3-DEOXY-6-PHOSPHOGLUCONATE ALDOLASE"/>
    <property type="match status" value="1"/>
</dbReference>
<evidence type="ECO:0000256" key="3">
    <source>
        <dbReference type="ARBA" id="ARBA00006906"/>
    </source>
</evidence>